<dbReference type="Pfam" id="PF22387">
    <property type="entry name" value="PhiCb5_coat"/>
    <property type="match status" value="1"/>
</dbReference>
<evidence type="ECO:0000313" key="1">
    <source>
        <dbReference type="EMBL" id="QDH91067.1"/>
    </source>
</evidence>
<protein>
    <submittedName>
        <fullName evidence="1">Uncharacterized protein</fullName>
    </submittedName>
</protein>
<organism evidence="1">
    <name type="scientific">Leviviridae sp</name>
    <dbReference type="NCBI Taxonomy" id="2027243"/>
    <lineage>
        <taxon>Viruses</taxon>
        <taxon>Riboviria</taxon>
        <taxon>Orthornavirae</taxon>
        <taxon>Lenarviricota</taxon>
        <taxon>Leviviricetes</taxon>
        <taxon>Norzivirales</taxon>
        <taxon>Fiersviridae</taxon>
    </lineage>
</organism>
<gene>
    <name evidence="1" type="ORF">H3Bulk40551_000002</name>
</gene>
<proteinExistence type="predicted"/>
<dbReference type="Gene3D" id="2.40.160.220">
    <property type="match status" value="1"/>
</dbReference>
<sequence length="122" mass="12954">MATIYPLMIGGTSYDLVLISEGNFSSEYLARTSSNEVRMKIRHTKEKAVKGAVPLDRHNVELSVTTFPTTGNVNGSFDQAYVVIRSNPASDGASSVDISTALASVVSDNANEIVGWQSALGS</sequence>
<accession>A0A514DBT2</accession>
<dbReference type="EMBL" id="MN035981">
    <property type="protein sequence ID" value="QDH91067.1"/>
    <property type="molecule type" value="Genomic_RNA"/>
</dbReference>
<reference evidence="1" key="1">
    <citation type="submission" date="2019-05" db="EMBL/GenBank/DDBJ databases">
        <title>Metatranscriptomic reconstruction reveals RNA viruses with the potential to shape carbon cycling in soil.</title>
        <authorList>
            <person name="Starr E.P."/>
            <person name="Nuccio E."/>
            <person name="Pett-Ridge J."/>
            <person name="Banfield J.F."/>
            <person name="Firestone M.K."/>
        </authorList>
    </citation>
    <scope>NUCLEOTIDE SEQUENCE</scope>
    <source>
        <strain evidence="1">H3_Bulk_40_scaffold_551</strain>
    </source>
</reference>
<dbReference type="InterPro" id="IPR054457">
    <property type="entry name" value="PhiCb5_coat"/>
</dbReference>
<name>A0A514DBT2_9VIRU</name>